<evidence type="ECO:0000313" key="2">
    <source>
        <dbReference type="Proteomes" id="UP001610861"/>
    </source>
</evidence>
<comment type="caution">
    <text evidence="1">The sequence shown here is derived from an EMBL/GenBank/DDBJ whole genome shotgun (WGS) entry which is preliminary data.</text>
</comment>
<gene>
    <name evidence="1" type="ORF">ACH3VR_18820</name>
</gene>
<keyword evidence="2" id="KW-1185">Reference proteome</keyword>
<reference evidence="1 2" key="1">
    <citation type="submission" date="2024-09" db="EMBL/GenBank/DDBJ databases">
        <authorList>
            <person name="Pan X."/>
        </authorList>
    </citation>
    <scope>NUCLEOTIDE SEQUENCE [LARGE SCALE GENOMIC DNA]</scope>
    <source>
        <strain evidence="1 2">B2969</strain>
    </source>
</reference>
<dbReference type="EMBL" id="JBIQWL010000009">
    <property type="protein sequence ID" value="MFH8252427.1"/>
    <property type="molecule type" value="Genomic_DNA"/>
</dbReference>
<proteinExistence type="predicted"/>
<sequence>MSVFSRFRHDKAPPVEVTEEERLARYAHLLEALPGGVIEKAHAAAFKALTADQRAALAERLQASIPDADRDAASDDPKLLAALFARTVDRGAGTRIDPAEVLRDAGAVHAVVPRVVSGEVVTTYYLFGPGSQTIDQEPAWLRDMVASEGAALSGDHVRRGPDANQYDPFHDDPTDIVIETGTWDGWRGIDPPGFS</sequence>
<evidence type="ECO:0000313" key="1">
    <source>
        <dbReference type="EMBL" id="MFH8252427.1"/>
    </source>
</evidence>
<accession>A0ABW7QE24</accession>
<organism evidence="1 2">
    <name type="scientific">Microbacterium alkaliflavum</name>
    <dbReference type="NCBI Taxonomy" id="3248839"/>
    <lineage>
        <taxon>Bacteria</taxon>
        <taxon>Bacillati</taxon>
        <taxon>Actinomycetota</taxon>
        <taxon>Actinomycetes</taxon>
        <taxon>Micrococcales</taxon>
        <taxon>Microbacteriaceae</taxon>
        <taxon>Microbacterium</taxon>
    </lineage>
</organism>
<name>A0ABW7QE24_9MICO</name>
<dbReference type="Proteomes" id="UP001610861">
    <property type="component" value="Unassembled WGS sequence"/>
</dbReference>
<protein>
    <recommendedName>
        <fullName evidence="3">DUF1707 domain-containing protein</fullName>
    </recommendedName>
</protein>
<evidence type="ECO:0008006" key="3">
    <source>
        <dbReference type="Google" id="ProtNLM"/>
    </source>
</evidence>
<dbReference type="RefSeq" id="WP_397557856.1">
    <property type="nucleotide sequence ID" value="NZ_JBIQWL010000009.1"/>
</dbReference>